<evidence type="ECO:0000256" key="3">
    <source>
        <dbReference type="ARBA" id="ARBA00022692"/>
    </source>
</evidence>
<dbReference type="PANTHER" id="PTHR11616">
    <property type="entry name" value="SODIUM/CHLORIDE DEPENDENT TRANSPORTER"/>
    <property type="match status" value="1"/>
</dbReference>
<evidence type="ECO:0000256" key="7">
    <source>
        <dbReference type="SAM" id="Phobius"/>
    </source>
</evidence>
<dbReference type="Pfam" id="PF00209">
    <property type="entry name" value="SNF"/>
    <property type="match status" value="1"/>
</dbReference>
<feature type="transmembrane region" description="Helical" evidence="7">
    <location>
        <begin position="35"/>
        <end position="52"/>
    </location>
</feature>
<evidence type="ECO:0000256" key="1">
    <source>
        <dbReference type="ARBA" id="ARBA00004141"/>
    </source>
</evidence>
<comment type="subcellular location">
    <subcellularLocation>
        <location evidence="1">Membrane</location>
        <topology evidence="1">Multi-pass membrane protein</topology>
    </subcellularLocation>
</comment>
<reference evidence="8 9" key="1">
    <citation type="submission" date="2016-04" db="EMBL/GenBank/DDBJ databases">
        <title>The genome of Intoshia linei affirms orthonectids as highly simplified spiralians.</title>
        <authorList>
            <person name="Mikhailov K.V."/>
            <person name="Slusarev G.S."/>
            <person name="Nikitin M.A."/>
            <person name="Logacheva M.D."/>
            <person name="Penin A."/>
            <person name="Aleoshin V."/>
            <person name="Panchin Y.V."/>
        </authorList>
    </citation>
    <scope>NUCLEOTIDE SEQUENCE [LARGE SCALE GENOMIC DNA]</scope>
    <source>
        <strain evidence="8">Intl2013</strain>
        <tissue evidence="8">Whole animal</tissue>
    </source>
</reference>
<dbReference type="EMBL" id="LWCA01002430">
    <property type="protein sequence ID" value="OAF63875.1"/>
    <property type="molecule type" value="Genomic_DNA"/>
</dbReference>
<keyword evidence="2" id="KW-0813">Transport</keyword>
<keyword evidence="5 7" id="KW-0472">Membrane</keyword>
<keyword evidence="6" id="KW-0479">Metal-binding</keyword>
<keyword evidence="4 7" id="KW-1133">Transmembrane helix</keyword>
<dbReference type="GO" id="GO:0006865">
    <property type="term" value="P:amino acid transport"/>
    <property type="evidence" value="ECO:0007669"/>
    <property type="project" value="TreeGrafter"/>
</dbReference>
<dbReference type="InterPro" id="IPR000175">
    <property type="entry name" value="Na/ntran_symport"/>
</dbReference>
<evidence type="ECO:0000313" key="8">
    <source>
        <dbReference type="EMBL" id="OAF63875.1"/>
    </source>
</evidence>
<protein>
    <submittedName>
        <fullName evidence="8">Uncharacterized protein</fullName>
    </submittedName>
</protein>
<keyword evidence="3 7" id="KW-0812">Transmembrane</keyword>
<feature type="binding site" evidence="6">
    <location>
        <position position="5"/>
    </location>
    <ligand>
        <name>Na(+)</name>
        <dbReference type="ChEBI" id="CHEBI:29101"/>
        <label>1</label>
    </ligand>
</feature>
<name>A0A177APD8_9BILA</name>
<gene>
    <name evidence="8" type="ORF">A3Q56_08423</name>
</gene>
<feature type="binding site" evidence="6">
    <location>
        <position position="8"/>
    </location>
    <ligand>
        <name>Na(+)</name>
        <dbReference type="ChEBI" id="CHEBI:29101"/>
        <label>1</label>
    </ligand>
</feature>
<keyword evidence="6" id="KW-0915">Sodium</keyword>
<feature type="binding site" evidence="6">
    <location>
        <position position="9"/>
    </location>
    <ligand>
        <name>Na(+)</name>
        <dbReference type="ChEBI" id="CHEBI:29101"/>
        <label>1</label>
    </ligand>
</feature>
<evidence type="ECO:0000256" key="5">
    <source>
        <dbReference type="ARBA" id="ARBA00023136"/>
    </source>
</evidence>
<comment type="caution">
    <text evidence="8">The sequence shown here is derived from an EMBL/GenBank/DDBJ whole genome shotgun (WGS) entry which is preliminary data.</text>
</comment>
<organism evidence="8 9">
    <name type="scientific">Intoshia linei</name>
    <dbReference type="NCBI Taxonomy" id="1819745"/>
    <lineage>
        <taxon>Eukaryota</taxon>
        <taxon>Metazoa</taxon>
        <taxon>Spiralia</taxon>
        <taxon>Lophotrochozoa</taxon>
        <taxon>Mesozoa</taxon>
        <taxon>Orthonectida</taxon>
        <taxon>Rhopaluridae</taxon>
        <taxon>Intoshia</taxon>
    </lineage>
</organism>
<accession>A0A177APD8</accession>
<dbReference type="AlphaFoldDB" id="A0A177APD8"/>
<keyword evidence="9" id="KW-1185">Reference proteome</keyword>
<feature type="transmembrane region" description="Helical" evidence="7">
    <location>
        <begin position="72"/>
        <end position="90"/>
    </location>
</feature>
<dbReference type="Proteomes" id="UP000078046">
    <property type="component" value="Unassembled WGS sequence"/>
</dbReference>
<dbReference type="PROSITE" id="PS50267">
    <property type="entry name" value="NA_NEUROTRAN_SYMP_3"/>
    <property type="match status" value="1"/>
</dbReference>
<dbReference type="InterPro" id="IPR037272">
    <property type="entry name" value="SNS_sf"/>
</dbReference>
<evidence type="ECO:0000313" key="9">
    <source>
        <dbReference type="Proteomes" id="UP000078046"/>
    </source>
</evidence>
<proteinExistence type="predicted"/>
<dbReference type="OrthoDB" id="6581954at2759"/>
<evidence type="ECO:0000256" key="4">
    <source>
        <dbReference type="ARBA" id="ARBA00022989"/>
    </source>
</evidence>
<dbReference type="SUPFAM" id="SSF161070">
    <property type="entry name" value="SNF-like"/>
    <property type="match status" value="1"/>
</dbReference>
<evidence type="ECO:0000256" key="6">
    <source>
        <dbReference type="PIRSR" id="PIRSR600175-1"/>
    </source>
</evidence>
<dbReference type="GO" id="GO:0005886">
    <property type="term" value="C:plasma membrane"/>
    <property type="evidence" value="ECO:0007669"/>
    <property type="project" value="TreeGrafter"/>
</dbReference>
<feature type="transmembrane region" description="Helical" evidence="7">
    <location>
        <begin position="111"/>
        <end position="138"/>
    </location>
</feature>
<feature type="transmembrane region" description="Helical" evidence="7">
    <location>
        <begin position="150"/>
        <end position="176"/>
    </location>
</feature>
<dbReference type="GO" id="GO:0046872">
    <property type="term" value="F:metal ion binding"/>
    <property type="evidence" value="ECO:0007669"/>
    <property type="project" value="UniProtKB-KW"/>
</dbReference>
<dbReference type="PANTHER" id="PTHR11616:SF309">
    <property type="entry name" value="TRANSPORTER"/>
    <property type="match status" value="1"/>
</dbReference>
<evidence type="ECO:0000256" key="2">
    <source>
        <dbReference type="ARBA" id="ARBA00022448"/>
    </source>
</evidence>
<dbReference type="GO" id="GO:0035725">
    <property type="term" value="P:sodium ion transmembrane transport"/>
    <property type="evidence" value="ECO:0007669"/>
    <property type="project" value="TreeGrafter"/>
</dbReference>
<sequence length="224" mass="25399">MMLLLGLDSQFVGVEGLITAIDDSKFFNMRGYRRTLVTGVVCLILFICGLPMMTEGGMYIFQLLDYYSGSRIIVLIALFEVLAISVYGIDRYFNNIREMIGMSKGCMSQTIIFYMKSSYVFLTPIFSGTLFVMCMVGYKNLTYAGRPYPLWSIIMGWSLASLSVIMIPIVMIIKILRSKGTFKERIKYLIQPVYKSTQNPAFLGQKYKSLTANVELNNIITGQK</sequence>